<gene>
    <name evidence="1" type="ORF">OPT61_g10067</name>
</gene>
<accession>A0ACC2HSC6</accession>
<comment type="caution">
    <text evidence="1">The sequence shown here is derived from an EMBL/GenBank/DDBJ whole genome shotgun (WGS) entry which is preliminary data.</text>
</comment>
<protein>
    <submittedName>
        <fullName evidence="1">Uncharacterized protein</fullName>
    </submittedName>
</protein>
<keyword evidence="2" id="KW-1185">Reference proteome</keyword>
<evidence type="ECO:0000313" key="1">
    <source>
        <dbReference type="EMBL" id="KAJ8105618.1"/>
    </source>
</evidence>
<name>A0ACC2HSC6_9PLEO</name>
<organism evidence="1 2">
    <name type="scientific">Boeremia exigua</name>
    <dbReference type="NCBI Taxonomy" id="749465"/>
    <lineage>
        <taxon>Eukaryota</taxon>
        <taxon>Fungi</taxon>
        <taxon>Dikarya</taxon>
        <taxon>Ascomycota</taxon>
        <taxon>Pezizomycotina</taxon>
        <taxon>Dothideomycetes</taxon>
        <taxon>Pleosporomycetidae</taxon>
        <taxon>Pleosporales</taxon>
        <taxon>Pleosporineae</taxon>
        <taxon>Didymellaceae</taxon>
        <taxon>Boeremia</taxon>
    </lineage>
</organism>
<dbReference type="EMBL" id="JAPHNI010001431">
    <property type="protein sequence ID" value="KAJ8105618.1"/>
    <property type="molecule type" value="Genomic_DNA"/>
</dbReference>
<dbReference type="Proteomes" id="UP001153331">
    <property type="component" value="Unassembled WGS sequence"/>
</dbReference>
<sequence length="445" mass="50207">MNGIKQDPDEGTPVQYMDDEFFEDTGEMTMPQPDTKSDVWLTRIEKWLYDAVSKWDDLAEGNDNDQIQIGEVLAFNTTSGIDKTKPMRLFFNDRWRAKSKLPTAFELQPQQPGDTVLGNTYVFTEKDLPGYKPNGFGQGYRGGPGGFNTQDPKARIQKRGKYRKAIPKQTALIGHATRQYQANPLPTKEYNEFEQQRRQQAIQGSHMETVIIKDPGVVNYNNVQSRFTSFIKPSTRTKPQQNKAARISHRELLDLLHSLFDEYEYWSMKALKTRTKQPEQFLKEVLPELAHLVKSGSFASHWQRQQHFNIGRTLSNQQSALAPDMGGDDSDDEEMEDVRPPRRTRALTEPSVYTKYTVIDQYHDHRHAPPTGSGLARETTPGPHPRIISPPCRRTRTPTGSTAMPPPTTPGRPPPQTAAPPSPARWASSSPPSTQTACTMAGAQT</sequence>
<reference evidence="1" key="1">
    <citation type="submission" date="2022-11" db="EMBL/GenBank/DDBJ databases">
        <title>Genome Sequence of Boeremia exigua.</title>
        <authorList>
            <person name="Buettner E."/>
        </authorList>
    </citation>
    <scope>NUCLEOTIDE SEQUENCE</scope>
    <source>
        <strain evidence="1">CU02</strain>
    </source>
</reference>
<evidence type="ECO:0000313" key="2">
    <source>
        <dbReference type="Proteomes" id="UP001153331"/>
    </source>
</evidence>
<proteinExistence type="predicted"/>